<dbReference type="EnsemblMetazoa" id="Aqu2.1.22925_001">
    <property type="protein sequence ID" value="Aqu2.1.22925_001"/>
    <property type="gene ID" value="Aqu2.1.22925"/>
</dbReference>
<dbReference type="AlphaFoldDB" id="A0A1X7U595"/>
<evidence type="ECO:0000256" key="1">
    <source>
        <dbReference type="ARBA" id="ARBA00004141"/>
    </source>
</evidence>
<feature type="transmembrane region" description="Helical" evidence="5">
    <location>
        <begin position="306"/>
        <end position="325"/>
    </location>
</feature>
<dbReference type="PANTHER" id="PTHR23291">
    <property type="entry name" value="BAX INHIBITOR-RELATED"/>
    <property type="match status" value="1"/>
</dbReference>
<evidence type="ECO:0000256" key="5">
    <source>
        <dbReference type="RuleBase" id="RU004379"/>
    </source>
</evidence>
<keyword evidence="7" id="KW-1185">Reference proteome</keyword>
<dbReference type="EnsemblMetazoa" id="XM_003388907.2">
    <property type="protein sequence ID" value="XP_003388955.1"/>
    <property type="gene ID" value="LOC100638562"/>
</dbReference>
<feature type="transmembrane region" description="Helical" evidence="5">
    <location>
        <begin position="263"/>
        <end position="285"/>
    </location>
</feature>
<evidence type="ECO:0000313" key="7">
    <source>
        <dbReference type="Proteomes" id="UP000007879"/>
    </source>
</evidence>
<protein>
    <recommendedName>
        <fullName evidence="8">Growth hormone-inducible transmembrane protein</fullName>
    </recommendedName>
</protein>
<dbReference type="PANTHER" id="PTHR23291:SF112">
    <property type="entry name" value="GROWTH HORMONE-INDUCIBLE TRANSMEMBRANE PROTEIN"/>
    <property type="match status" value="1"/>
</dbReference>
<feature type="transmembrane region" description="Helical" evidence="5">
    <location>
        <begin position="119"/>
        <end position="136"/>
    </location>
</feature>
<evidence type="ECO:0000256" key="2">
    <source>
        <dbReference type="ARBA" id="ARBA00022692"/>
    </source>
</evidence>
<evidence type="ECO:0000256" key="3">
    <source>
        <dbReference type="ARBA" id="ARBA00022989"/>
    </source>
</evidence>
<keyword evidence="4 5" id="KW-0472">Membrane</keyword>
<reference evidence="7" key="1">
    <citation type="journal article" date="2010" name="Nature">
        <title>The Amphimedon queenslandica genome and the evolution of animal complexity.</title>
        <authorList>
            <person name="Srivastava M."/>
            <person name="Simakov O."/>
            <person name="Chapman J."/>
            <person name="Fahey B."/>
            <person name="Gauthier M.E."/>
            <person name="Mitros T."/>
            <person name="Richards G.S."/>
            <person name="Conaco C."/>
            <person name="Dacre M."/>
            <person name="Hellsten U."/>
            <person name="Larroux C."/>
            <person name="Putnam N.H."/>
            <person name="Stanke M."/>
            <person name="Adamska M."/>
            <person name="Darling A."/>
            <person name="Degnan S.M."/>
            <person name="Oakley T.H."/>
            <person name="Plachetzki D.C."/>
            <person name="Zhai Y."/>
            <person name="Adamski M."/>
            <person name="Calcino A."/>
            <person name="Cummins S.F."/>
            <person name="Goodstein D.M."/>
            <person name="Harris C."/>
            <person name="Jackson D.J."/>
            <person name="Leys S.P."/>
            <person name="Shu S."/>
            <person name="Woodcroft B.J."/>
            <person name="Vervoort M."/>
            <person name="Kosik K.S."/>
            <person name="Manning G."/>
            <person name="Degnan B.M."/>
            <person name="Rokhsar D.S."/>
        </authorList>
    </citation>
    <scope>NUCLEOTIDE SEQUENCE [LARGE SCALE GENOMIC DNA]</scope>
</reference>
<name>A0A1X7U595_AMPQE</name>
<dbReference type="InParanoid" id="A0A1X7U595"/>
<proteinExistence type="inferred from homology"/>
<organism evidence="6">
    <name type="scientific">Amphimedon queenslandica</name>
    <name type="common">Sponge</name>
    <dbReference type="NCBI Taxonomy" id="400682"/>
    <lineage>
        <taxon>Eukaryota</taxon>
        <taxon>Metazoa</taxon>
        <taxon>Porifera</taxon>
        <taxon>Demospongiae</taxon>
        <taxon>Heteroscleromorpha</taxon>
        <taxon>Haplosclerida</taxon>
        <taxon>Niphatidae</taxon>
        <taxon>Amphimedon</taxon>
    </lineage>
</organism>
<dbReference type="OrthoDB" id="6285520at2759"/>
<dbReference type="Pfam" id="PF01027">
    <property type="entry name" value="Bax1-I"/>
    <property type="match status" value="1"/>
</dbReference>
<dbReference type="KEGG" id="aqu:100638562"/>
<evidence type="ECO:0008006" key="8">
    <source>
        <dbReference type="Google" id="ProtNLM"/>
    </source>
</evidence>
<comment type="subcellular location">
    <subcellularLocation>
        <location evidence="1">Membrane</location>
        <topology evidence="1">Multi-pass membrane protein</topology>
    </subcellularLocation>
</comment>
<evidence type="ECO:0000256" key="4">
    <source>
        <dbReference type="ARBA" id="ARBA00023136"/>
    </source>
</evidence>
<dbReference type="eggNOG" id="KOG1630">
    <property type="taxonomic scope" value="Eukaryota"/>
</dbReference>
<dbReference type="GO" id="GO:0005743">
    <property type="term" value="C:mitochondrial inner membrane"/>
    <property type="evidence" value="ECO:0007669"/>
    <property type="project" value="TreeGrafter"/>
</dbReference>
<dbReference type="OMA" id="TLMWSER"/>
<sequence length="331" mass="35217">MATFSRFARIAHNSACFSIRRGHNTFASNTGNKSFKFQPFRRQASRTVEGTVVESQSGVGTRTSQWTGDKLGRAVLGGASLVAMGSLCFYGLGLSGEEGAIDRAMFWPAEIRSRINKTYTYFAGGLGVTAAAAYTASRSESFLRFMITRPLMSGIVFLVGTIGSAMMCYGIPYKPETIPVKIASYALFTGIMGATLAPIAFMGGPLVARAALYTAGVVGGLSATAACAPSQKYLSMSGPLSLGLGVVFVASIGGLFATPGTALFSGLHAIYMYGGLVLFGGFLLYDTQKIIHHAENMPHYDPVNMSIGIYLDTINIFVRILYLLSGSNRKK</sequence>
<gene>
    <name evidence="6" type="primary">100638562</name>
</gene>
<accession>A0A1X7U595</accession>
<keyword evidence="3 5" id="KW-1133">Transmembrane helix</keyword>
<evidence type="ECO:0000313" key="6">
    <source>
        <dbReference type="EnsemblMetazoa" id="Aqu2.1.22925_001"/>
    </source>
</evidence>
<reference evidence="6" key="2">
    <citation type="submission" date="2017-05" db="UniProtKB">
        <authorList>
            <consortium name="EnsemblMetazoa"/>
        </authorList>
    </citation>
    <scope>IDENTIFICATION</scope>
</reference>
<feature type="transmembrane region" description="Helical" evidence="5">
    <location>
        <begin position="183"/>
        <end position="204"/>
    </location>
</feature>
<dbReference type="Proteomes" id="UP000007879">
    <property type="component" value="Unassembled WGS sequence"/>
</dbReference>
<feature type="transmembrane region" description="Helical" evidence="5">
    <location>
        <begin position="240"/>
        <end position="257"/>
    </location>
</feature>
<comment type="similarity">
    <text evidence="5">Belongs to the BI1 family.</text>
</comment>
<keyword evidence="2 5" id="KW-0812">Transmembrane</keyword>
<dbReference type="InterPro" id="IPR006214">
    <property type="entry name" value="Bax_inhibitor_1-related"/>
</dbReference>
<feature type="transmembrane region" description="Helical" evidence="5">
    <location>
        <begin position="151"/>
        <end position="171"/>
    </location>
</feature>
<dbReference type="STRING" id="400682.A0A1X7U595"/>